<dbReference type="SUPFAM" id="SSF81593">
    <property type="entry name" value="Nucleotidyltransferase substrate binding subunit/domain"/>
    <property type="match status" value="1"/>
</dbReference>
<dbReference type="GeneID" id="97609559"/>
<accession>A0A2V2NIS4</accession>
<dbReference type="OrthoDB" id="116746at2157"/>
<evidence type="ECO:0000313" key="1">
    <source>
        <dbReference type="EMBL" id="PWR75511.1"/>
    </source>
</evidence>
<dbReference type="RefSeq" id="WP_109940030.1">
    <property type="nucleotide sequence ID" value="NZ_CP176366.1"/>
</dbReference>
<reference evidence="1 2" key="1">
    <citation type="submission" date="2018-05" db="EMBL/GenBank/DDBJ databases">
        <title>Draft genome of Methanospirillum stamsii Pt1.</title>
        <authorList>
            <person name="Dueholm M.S."/>
            <person name="Nielsen P.H."/>
            <person name="Bakmann L.F."/>
            <person name="Otzen D.E."/>
        </authorList>
    </citation>
    <scope>NUCLEOTIDE SEQUENCE [LARGE SCALE GENOMIC DNA]</scope>
    <source>
        <strain evidence="1 2">Pt1</strain>
    </source>
</reference>
<evidence type="ECO:0000313" key="2">
    <source>
        <dbReference type="Proteomes" id="UP000245934"/>
    </source>
</evidence>
<organism evidence="1 2">
    <name type="scientific">Methanospirillum stamsii</name>
    <dbReference type="NCBI Taxonomy" id="1277351"/>
    <lineage>
        <taxon>Archaea</taxon>
        <taxon>Methanobacteriati</taxon>
        <taxon>Methanobacteriota</taxon>
        <taxon>Stenosarchaea group</taxon>
        <taxon>Methanomicrobia</taxon>
        <taxon>Methanomicrobiales</taxon>
        <taxon>Methanospirillaceae</taxon>
        <taxon>Methanospirillum</taxon>
    </lineage>
</organism>
<sequence>MNQAERLAILIQTEKYLLESKKWLSHSYNICSGIGKKNHYSIEEMDAFEALSSRFARASDILIQQMLRTISLIELEPDGSVLDRINRAEKRGFIHSAQDLKNIREIRNAIVHEYQQDDIIQLFHDILEYTPTLLETIESTLAYIKKYTGERSSGF</sequence>
<keyword evidence="2" id="KW-1185">Reference proteome</keyword>
<comment type="caution">
    <text evidence="1">The sequence shown here is derived from an EMBL/GenBank/DDBJ whole genome shotgun (WGS) entry which is preliminary data.</text>
</comment>
<gene>
    <name evidence="1" type="ORF">DLD82_05120</name>
</gene>
<evidence type="ECO:0008006" key="3">
    <source>
        <dbReference type="Google" id="ProtNLM"/>
    </source>
</evidence>
<dbReference type="EMBL" id="QGMZ01000010">
    <property type="protein sequence ID" value="PWR75511.1"/>
    <property type="molecule type" value="Genomic_DNA"/>
</dbReference>
<dbReference type="Proteomes" id="UP000245934">
    <property type="component" value="Unassembled WGS sequence"/>
</dbReference>
<proteinExistence type="predicted"/>
<protein>
    <recommendedName>
        <fullName evidence="3">DUF86 domain-containing protein</fullName>
    </recommendedName>
</protein>
<name>A0A2V2NIS4_9EURY</name>
<dbReference type="AlphaFoldDB" id="A0A2V2NIS4"/>
<dbReference type="Gene3D" id="1.20.120.330">
    <property type="entry name" value="Nucleotidyltransferases domain 2"/>
    <property type="match status" value="1"/>
</dbReference>